<protein>
    <submittedName>
        <fullName evidence="1">Uncharacterized protein</fullName>
    </submittedName>
</protein>
<sequence>MHTCCSDIGKLVHDVCVNGQETRPKLPVLTKPDTDTISSHFLSSPEAESRSRLLENLSRHQDCLVCRITNRHCILAKRLKELPMSMTAKITCISTSRRHTFKCSINTSAVVTNSLALCHALQRWF</sequence>
<reference evidence="1 2" key="1">
    <citation type="submission" date="2014-04" db="EMBL/GenBank/DDBJ databases">
        <authorList>
            <consortium name="DOE Joint Genome Institute"/>
            <person name="Kuo A."/>
            <person name="Ruytinx J."/>
            <person name="Rineau F."/>
            <person name="Colpaert J."/>
            <person name="Kohler A."/>
            <person name="Nagy L.G."/>
            <person name="Floudas D."/>
            <person name="Copeland A."/>
            <person name="Barry K.W."/>
            <person name="Cichocki N."/>
            <person name="Veneault-Fourrey C."/>
            <person name="LaButti K."/>
            <person name="Lindquist E.A."/>
            <person name="Lipzen A."/>
            <person name="Lundell T."/>
            <person name="Morin E."/>
            <person name="Murat C."/>
            <person name="Sun H."/>
            <person name="Tunlid A."/>
            <person name="Henrissat B."/>
            <person name="Grigoriev I.V."/>
            <person name="Hibbett D.S."/>
            <person name="Martin F."/>
            <person name="Nordberg H.P."/>
            <person name="Cantor M.N."/>
            <person name="Hua S.X."/>
        </authorList>
    </citation>
    <scope>NUCLEOTIDE SEQUENCE [LARGE SCALE GENOMIC DNA]</scope>
    <source>
        <strain evidence="1 2">UH-Slu-Lm8-n1</strain>
    </source>
</reference>
<proteinExistence type="predicted"/>
<dbReference type="AlphaFoldDB" id="A0A0D0A5T6"/>
<evidence type="ECO:0000313" key="2">
    <source>
        <dbReference type="Proteomes" id="UP000054485"/>
    </source>
</evidence>
<accession>A0A0D0A5T6</accession>
<dbReference type="EMBL" id="KN835920">
    <property type="protein sequence ID" value="KIK33544.1"/>
    <property type="molecule type" value="Genomic_DNA"/>
</dbReference>
<gene>
    <name evidence="1" type="ORF">CY34DRAFT_696887</name>
</gene>
<keyword evidence="2" id="KW-1185">Reference proteome</keyword>
<reference evidence="2" key="2">
    <citation type="submission" date="2015-01" db="EMBL/GenBank/DDBJ databases">
        <title>Evolutionary Origins and Diversification of the Mycorrhizal Mutualists.</title>
        <authorList>
            <consortium name="DOE Joint Genome Institute"/>
            <consortium name="Mycorrhizal Genomics Consortium"/>
            <person name="Kohler A."/>
            <person name="Kuo A."/>
            <person name="Nagy L.G."/>
            <person name="Floudas D."/>
            <person name="Copeland A."/>
            <person name="Barry K.W."/>
            <person name="Cichocki N."/>
            <person name="Veneault-Fourrey C."/>
            <person name="LaButti K."/>
            <person name="Lindquist E.A."/>
            <person name="Lipzen A."/>
            <person name="Lundell T."/>
            <person name="Morin E."/>
            <person name="Murat C."/>
            <person name="Riley R."/>
            <person name="Ohm R."/>
            <person name="Sun H."/>
            <person name="Tunlid A."/>
            <person name="Henrissat B."/>
            <person name="Grigoriev I.V."/>
            <person name="Hibbett D.S."/>
            <person name="Martin F."/>
        </authorList>
    </citation>
    <scope>NUCLEOTIDE SEQUENCE [LARGE SCALE GENOMIC DNA]</scope>
    <source>
        <strain evidence="2">UH-Slu-Lm8-n1</strain>
    </source>
</reference>
<dbReference type="Proteomes" id="UP000054485">
    <property type="component" value="Unassembled WGS sequence"/>
</dbReference>
<organism evidence="1 2">
    <name type="scientific">Suillus luteus UH-Slu-Lm8-n1</name>
    <dbReference type="NCBI Taxonomy" id="930992"/>
    <lineage>
        <taxon>Eukaryota</taxon>
        <taxon>Fungi</taxon>
        <taxon>Dikarya</taxon>
        <taxon>Basidiomycota</taxon>
        <taxon>Agaricomycotina</taxon>
        <taxon>Agaricomycetes</taxon>
        <taxon>Agaricomycetidae</taxon>
        <taxon>Boletales</taxon>
        <taxon>Suillineae</taxon>
        <taxon>Suillaceae</taxon>
        <taxon>Suillus</taxon>
    </lineage>
</organism>
<name>A0A0D0A5T6_9AGAM</name>
<dbReference type="HOGENOM" id="CLU_1994121_0_0_1"/>
<evidence type="ECO:0000313" key="1">
    <source>
        <dbReference type="EMBL" id="KIK33544.1"/>
    </source>
</evidence>
<dbReference type="InParanoid" id="A0A0D0A5T6"/>